<accession>A0ABM7PAR4</accession>
<keyword evidence="2" id="KW-1185">Reference proteome</keyword>
<gene>
    <name evidence="1" type="ORF">DSLASN_02200</name>
</gene>
<protein>
    <submittedName>
        <fullName evidence="1">Uncharacterized protein</fullName>
    </submittedName>
</protein>
<dbReference type="EMBL" id="AP024488">
    <property type="protein sequence ID" value="BCS94588.1"/>
    <property type="molecule type" value="Genomic_DNA"/>
</dbReference>
<name>A0ABM7PAR4_9BACT</name>
<dbReference type="Proteomes" id="UP001320148">
    <property type="component" value="Chromosome"/>
</dbReference>
<dbReference type="RefSeq" id="WP_236890895.1">
    <property type="nucleotide sequence ID" value="NZ_AP024488.1"/>
</dbReference>
<proteinExistence type="predicted"/>
<evidence type="ECO:0000313" key="2">
    <source>
        <dbReference type="Proteomes" id="UP001320148"/>
    </source>
</evidence>
<sequence length="73" mass="7864">MTRDFQNGVELKVWMLREGVKPGEIKEALGLAHTSAVTHFINGDMASRPIAAYLVGRGCPRGLVDVKTGRVAA</sequence>
<evidence type="ECO:0000313" key="1">
    <source>
        <dbReference type="EMBL" id="BCS94588.1"/>
    </source>
</evidence>
<organism evidence="1 2">
    <name type="scientific">Desulfoluna limicola</name>
    <dbReference type="NCBI Taxonomy" id="2810562"/>
    <lineage>
        <taxon>Bacteria</taxon>
        <taxon>Pseudomonadati</taxon>
        <taxon>Thermodesulfobacteriota</taxon>
        <taxon>Desulfobacteria</taxon>
        <taxon>Desulfobacterales</taxon>
        <taxon>Desulfolunaceae</taxon>
        <taxon>Desulfoluna</taxon>
    </lineage>
</organism>
<reference evidence="1 2" key="1">
    <citation type="submission" date="2021-02" db="EMBL/GenBank/DDBJ databases">
        <title>Complete genome of Desulfoluna sp. strain ASN36.</title>
        <authorList>
            <person name="Takahashi A."/>
            <person name="Kojima H."/>
            <person name="Fukui M."/>
        </authorList>
    </citation>
    <scope>NUCLEOTIDE SEQUENCE [LARGE SCALE GENOMIC DNA]</scope>
    <source>
        <strain evidence="1 2">ASN36</strain>
    </source>
</reference>